<reference evidence="6" key="1">
    <citation type="submission" date="2025-08" db="UniProtKB">
        <authorList>
            <consortium name="RefSeq"/>
        </authorList>
    </citation>
    <scope>IDENTIFICATION</scope>
</reference>
<feature type="compositionally biased region" description="Basic and acidic residues" evidence="3">
    <location>
        <begin position="18"/>
        <end position="44"/>
    </location>
</feature>
<dbReference type="CDD" id="cd23799">
    <property type="entry name" value="UBCc_UBE2J"/>
    <property type="match status" value="1"/>
</dbReference>
<dbReference type="InterPro" id="IPR037041">
    <property type="entry name" value="Trigger_fac_C_sf"/>
</dbReference>
<dbReference type="GO" id="GO:0015031">
    <property type="term" value="P:protein transport"/>
    <property type="evidence" value="ECO:0007669"/>
    <property type="project" value="InterPro"/>
</dbReference>
<evidence type="ECO:0000313" key="6">
    <source>
        <dbReference type="RefSeq" id="XP_021807792.1"/>
    </source>
</evidence>
<dbReference type="PANTHER" id="PTHR24067">
    <property type="entry name" value="UBIQUITIN-CONJUGATING ENZYME E2"/>
    <property type="match status" value="1"/>
</dbReference>
<dbReference type="RefSeq" id="XP_021807792.1">
    <property type="nucleotide sequence ID" value="XM_021952100.1"/>
</dbReference>
<name>A0A6P5RZ78_PRUAV</name>
<dbReference type="Pfam" id="PF05698">
    <property type="entry name" value="Trigger_C"/>
    <property type="match status" value="1"/>
</dbReference>
<keyword evidence="5" id="KW-1185">Reference proteome</keyword>
<feature type="domain" description="UBC core" evidence="4">
    <location>
        <begin position="57"/>
        <end position="202"/>
    </location>
</feature>
<dbReference type="InterPro" id="IPR008880">
    <property type="entry name" value="Trigger_fac_C"/>
</dbReference>
<accession>A0A6P5RZ78</accession>
<dbReference type="PROSITE" id="PS50127">
    <property type="entry name" value="UBC_2"/>
    <property type="match status" value="1"/>
</dbReference>
<feature type="compositionally biased region" description="Polar residues" evidence="3">
    <location>
        <begin position="7"/>
        <end position="17"/>
    </location>
</feature>
<protein>
    <submittedName>
        <fullName evidence="6">Uncharacterized protein LOC110751602</fullName>
    </submittedName>
</protein>
<dbReference type="GO" id="GO:0006457">
    <property type="term" value="P:protein folding"/>
    <property type="evidence" value="ECO:0007669"/>
    <property type="project" value="InterPro"/>
</dbReference>
<dbReference type="Gene3D" id="3.10.110.10">
    <property type="entry name" value="Ubiquitin Conjugating Enzyme"/>
    <property type="match status" value="1"/>
</dbReference>
<dbReference type="SMART" id="SM00212">
    <property type="entry name" value="UBCc"/>
    <property type="match status" value="1"/>
</dbReference>
<proteinExistence type="predicted"/>
<feature type="region of interest" description="Disordered" evidence="3">
    <location>
        <begin position="1"/>
        <end position="52"/>
    </location>
</feature>
<gene>
    <name evidence="6" type="primary">LOC110751602</name>
</gene>
<sequence length="406" mass="46865">MVELDQVGSTQIEQNQMELDRYPATKRIPEEYSEIESKPSDDRIGSTQIEQNQRVQDRLRRILEDFRRIQYTPSDYFKCFKLEHNPYEWQFGIRGASGTDFEGGIYHGRIQFPEEYPSKPPEFSFFTENGRFKTHKKIRIRGLDGWQPSWSARDALEVLIDGMDTYPDGELGSVEYNKEERRDLAIKSRAAAPKYGTSERQKLIDEIHKCLLSKSPHVPVTQLPQLSPSQASNGTGGGIVVTGNTFHATNCKSVGILRSMNGFSDEGHKPNKMVEVDIPQSFFEEQGRQLYGARLLEIQANIKLNEQQLASLSSKEAVDEYLLNQKENITHMIKQSLAVGDIYKRENLQLSTEELVKEVENSIAEFKRQKQDYDEERVRGQVQEILERAKVLEWLREHAEIQYVTR</sequence>
<evidence type="ECO:0000256" key="1">
    <source>
        <dbReference type="ARBA" id="ARBA00023110"/>
    </source>
</evidence>
<dbReference type="InterPro" id="IPR016135">
    <property type="entry name" value="UBQ-conjugating_enzyme/RWD"/>
</dbReference>
<dbReference type="GeneID" id="110751602"/>
<evidence type="ECO:0000259" key="4">
    <source>
        <dbReference type="PROSITE" id="PS50127"/>
    </source>
</evidence>
<dbReference type="GO" id="GO:0003755">
    <property type="term" value="F:peptidyl-prolyl cis-trans isomerase activity"/>
    <property type="evidence" value="ECO:0007669"/>
    <property type="project" value="UniProtKB-KW"/>
</dbReference>
<organism evidence="5 6">
    <name type="scientific">Prunus avium</name>
    <name type="common">Cherry</name>
    <name type="synonym">Cerasus avium</name>
    <dbReference type="NCBI Taxonomy" id="42229"/>
    <lineage>
        <taxon>Eukaryota</taxon>
        <taxon>Viridiplantae</taxon>
        <taxon>Streptophyta</taxon>
        <taxon>Embryophyta</taxon>
        <taxon>Tracheophyta</taxon>
        <taxon>Spermatophyta</taxon>
        <taxon>Magnoliopsida</taxon>
        <taxon>eudicotyledons</taxon>
        <taxon>Gunneridae</taxon>
        <taxon>Pentapetalae</taxon>
        <taxon>rosids</taxon>
        <taxon>fabids</taxon>
        <taxon>Rosales</taxon>
        <taxon>Rosaceae</taxon>
        <taxon>Amygdaloideae</taxon>
        <taxon>Amygdaleae</taxon>
        <taxon>Prunus</taxon>
    </lineage>
</organism>
<dbReference type="Proteomes" id="UP000515124">
    <property type="component" value="Unplaced"/>
</dbReference>
<evidence type="ECO:0000256" key="2">
    <source>
        <dbReference type="ARBA" id="ARBA00023235"/>
    </source>
</evidence>
<dbReference type="InterPro" id="IPR000608">
    <property type="entry name" value="UBC"/>
</dbReference>
<dbReference type="InterPro" id="IPR050113">
    <property type="entry name" value="Ub_conjugating_enzyme"/>
</dbReference>
<evidence type="ECO:0000256" key="3">
    <source>
        <dbReference type="SAM" id="MobiDB-lite"/>
    </source>
</evidence>
<dbReference type="Pfam" id="PF00179">
    <property type="entry name" value="UQ_con"/>
    <property type="match status" value="1"/>
</dbReference>
<dbReference type="AlphaFoldDB" id="A0A6P5RZ78"/>
<dbReference type="SUPFAM" id="SSF54495">
    <property type="entry name" value="UBC-like"/>
    <property type="match status" value="1"/>
</dbReference>
<keyword evidence="1" id="KW-0697">Rotamase</keyword>
<dbReference type="Gene3D" id="1.10.3120.10">
    <property type="entry name" value="Trigger factor, C-terminal domain"/>
    <property type="match status" value="1"/>
</dbReference>
<dbReference type="InterPro" id="IPR027304">
    <property type="entry name" value="Trigger_fact/SurA_dom_sf"/>
</dbReference>
<dbReference type="SUPFAM" id="SSF109998">
    <property type="entry name" value="Triger factor/SurA peptide-binding domain-like"/>
    <property type="match status" value="1"/>
</dbReference>
<dbReference type="KEGG" id="pavi:110751602"/>
<keyword evidence="2" id="KW-0413">Isomerase</keyword>
<evidence type="ECO:0000313" key="5">
    <source>
        <dbReference type="Proteomes" id="UP000515124"/>
    </source>
</evidence>